<sequence length="58" mass="6383">MDLSHIVKCTNIIACESLDAFLAINYVAATTSSESLSILESILISNKRNKFLGYDPFT</sequence>
<organism evidence="1 2">
    <name type="scientific">Gigaspora margarita</name>
    <dbReference type="NCBI Taxonomy" id="4874"/>
    <lineage>
        <taxon>Eukaryota</taxon>
        <taxon>Fungi</taxon>
        <taxon>Fungi incertae sedis</taxon>
        <taxon>Mucoromycota</taxon>
        <taxon>Glomeromycotina</taxon>
        <taxon>Glomeromycetes</taxon>
        <taxon>Diversisporales</taxon>
        <taxon>Gigasporaceae</taxon>
        <taxon>Gigaspora</taxon>
    </lineage>
</organism>
<protein>
    <submittedName>
        <fullName evidence="1">18227_t:CDS:1</fullName>
    </submittedName>
</protein>
<evidence type="ECO:0000313" key="1">
    <source>
        <dbReference type="EMBL" id="CAG8457071.1"/>
    </source>
</evidence>
<dbReference type="Proteomes" id="UP000789901">
    <property type="component" value="Unassembled WGS sequence"/>
</dbReference>
<gene>
    <name evidence="1" type="ORF">GMARGA_LOCUS112</name>
</gene>
<reference evidence="1 2" key="1">
    <citation type="submission" date="2021-06" db="EMBL/GenBank/DDBJ databases">
        <authorList>
            <person name="Kallberg Y."/>
            <person name="Tangrot J."/>
            <person name="Rosling A."/>
        </authorList>
    </citation>
    <scope>NUCLEOTIDE SEQUENCE [LARGE SCALE GENOMIC DNA]</scope>
    <source>
        <strain evidence="1 2">120-4 pot B 10/14</strain>
    </source>
</reference>
<comment type="caution">
    <text evidence="1">The sequence shown here is derived from an EMBL/GenBank/DDBJ whole genome shotgun (WGS) entry which is preliminary data.</text>
</comment>
<name>A0ABM8VVP3_GIGMA</name>
<accession>A0ABM8VVP3</accession>
<dbReference type="EMBL" id="CAJVQB010000006">
    <property type="protein sequence ID" value="CAG8457071.1"/>
    <property type="molecule type" value="Genomic_DNA"/>
</dbReference>
<evidence type="ECO:0000313" key="2">
    <source>
        <dbReference type="Proteomes" id="UP000789901"/>
    </source>
</evidence>
<keyword evidence="2" id="KW-1185">Reference proteome</keyword>
<proteinExistence type="predicted"/>